<dbReference type="Proteomes" id="UP001604277">
    <property type="component" value="Unassembled WGS sequence"/>
</dbReference>
<dbReference type="EMBL" id="JBFOLJ010000021">
    <property type="protein sequence ID" value="KAL2459626.1"/>
    <property type="molecule type" value="Genomic_DNA"/>
</dbReference>
<sequence length="133" mass="14509">MAGRGGVPVSAEKIFLGPTTEWRVWQLRSGGSSHMKVVGPKTQELLRLETTVVCHGEGSGVSGMIGGGSGVKWLGSENLGHQNWGKLGESETRTNTPNCIQNESKCKKVENKYYEWCSPTHDGRDKNHKLSRG</sequence>
<organism evidence="2 3">
    <name type="scientific">Forsythia ovata</name>
    <dbReference type="NCBI Taxonomy" id="205694"/>
    <lineage>
        <taxon>Eukaryota</taxon>
        <taxon>Viridiplantae</taxon>
        <taxon>Streptophyta</taxon>
        <taxon>Embryophyta</taxon>
        <taxon>Tracheophyta</taxon>
        <taxon>Spermatophyta</taxon>
        <taxon>Magnoliopsida</taxon>
        <taxon>eudicotyledons</taxon>
        <taxon>Gunneridae</taxon>
        <taxon>Pentapetalae</taxon>
        <taxon>asterids</taxon>
        <taxon>lamiids</taxon>
        <taxon>Lamiales</taxon>
        <taxon>Oleaceae</taxon>
        <taxon>Forsythieae</taxon>
        <taxon>Forsythia</taxon>
    </lineage>
</organism>
<keyword evidence="3" id="KW-1185">Reference proteome</keyword>
<dbReference type="EMBL" id="JBFOLJ010000011">
    <property type="protein sequence ID" value="KAL2493830.1"/>
    <property type="molecule type" value="Genomic_DNA"/>
</dbReference>
<reference evidence="3" key="1">
    <citation type="submission" date="2024-07" db="EMBL/GenBank/DDBJ databases">
        <title>Two chromosome-level genome assemblies of Korean endemic species Abeliophyllum distichum and Forsythia ovata (Oleaceae).</title>
        <authorList>
            <person name="Jang H."/>
        </authorList>
    </citation>
    <scope>NUCLEOTIDE SEQUENCE [LARGE SCALE GENOMIC DNA]</scope>
</reference>
<evidence type="ECO:0000313" key="2">
    <source>
        <dbReference type="EMBL" id="KAL2493830.1"/>
    </source>
</evidence>
<name>A0ABD1RZF3_9LAMI</name>
<gene>
    <name evidence="2" type="ORF">Fot_37587</name>
    <name evidence="1" type="ORF">Fot_54370</name>
</gene>
<dbReference type="AlphaFoldDB" id="A0ABD1RZF3"/>
<reference evidence="2" key="2">
    <citation type="submission" date="2024-07" db="EMBL/GenBank/DDBJ databases">
        <title>Two chromosome-level genome assemblies of Korean endemic species Abeliophyllum distichum and Forsythia ovata (Oleaceae).</title>
        <authorList>
            <person name="Mun J.H."/>
        </authorList>
    </citation>
    <scope>NUCLEOTIDE SEQUENCE</scope>
    <source>
        <strain evidence="2">KNKB202402200001</strain>
        <tissue evidence="2">Leaf</tissue>
    </source>
</reference>
<proteinExistence type="predicted"/>
<evidence type="ECO:0000313" key="1">
    <source>
        <dbReference type="EMBL" id="KAL2459626.1"/>
    </source>
</evidence>
<comment type="caution">
    <text evidence="2">The sequence shown here is derived from an EMBL/GenBank/DDBJ whole genome shotgun (WGS) entry which is preliminary data.</text>
</comment>
<protein>
    <submittedName>
        <fullName evidence="2">Uncharacterized protein</fullName>
    </submittedName>
</protein>
<evidence type="ECO:0000313" key="3">
    <source>
        <dbReference type="Proteomes" id="UP001604277"/>
    </source>
</evidence>
<accession>A0ABD1RZF3</accession>